<organism evidence="1 2">
    <name type="scientific">Opisthorchis viverrini</name>
    <name type="common">Southeast Asian liver fluke</name>
    <dbReference type="NCBI Taxonomy" id="6198"/>
    <lineage>
        <taxon>Eukaryota</taxon>
        <taxon>Metazoa</taxon>
        <taxon>Spiralia</taxon>
        <taxon>Lophotrochozoa</taxon>
        <taxon>Platyhelminthes</taxon>
        <taxon>Trematoda</taxon>
        <taxon>Digenea</taxon>
        <taxon>Opisthorchiida</taxon>
        <taxon>Opisthorchiata</taxon>
        <taxon>Opisthorchiidae</taxon>
        <taxon>Opisthorchis</taxon>
    </lineage>
</organism>
<proteinExistence type="predicted"/>
<feature type="non-terminal residue" evidence="1">
    <location>
        <position position="186"/>
    </location>
</feature>
<dbReference type="Gene3D" id="3.30.200.20">
    <property type="entry name" value="Phosphorylase Kinase, domain 1"/>
    <property type="match status" value="1"/>
</dbReference>
<sequence>MNFCSVLHTAVKLSRRGGRSLYQKIAAYFLAAIGFSSFQRRQRSPVEFLSLAPFEKNHCFSDIPGVPLETFFHSWQRNPKATVFRLLATPRRLQFADERQIKKAIGKLFALLRAHYLDEAEALLRKYAVHNLDNKEYAIKVIDGIRSRHEMELARSEVCLMARLSHENIIQYVTSWIEYGFVPPAQ</sequence>
<dbReference type="SUPFAM" id="SSF56112">
    <property type="entry name" value="Protein kinase-like (PK-like)"/>
    <property type="match status" value="1"/>
</dbReference>
<name>A0A1S8X551_OPIVI</name>
<reference evidence="1 2" key="1">
    <citation type="submission" date="2015-03" db="EMBL/GenBank/DDBJ databases">
        <title>Draft genome of the nematode, Opisthorchis viverrini.</title>
        <authorList>
            <person name="Mitreva M."/>
        </authorList>
    </citation>
    <scope>NUCLEOTIDE SEQUENCE [LARGE SCALE GENOMIC DNA]</scope>
    <source>
        <strain evidence="1">Khon Kaen</strain>
    </source>
</reference>
<dbReference type="InterPro" id="IPR011009">
    <property type="entry name" value="Kinase-like_dom_sf"/>
</dbReference>
<evidence type="ECO:0000313" key="1">
    <source>
        <dbReference type="EMBL" id="OON21593.1"/>
    </source>
</evidence>
<dbReference type="AlphaFoldDB" id="A0A1S8X551"/>
<gene>
    <name evidence="1" type="ORF">X801_02508</name>
</gene>
<accession>A0A1S8X551</accession>
<evidence type="ECO:0008006" key="3">
    <source>
        <dbReference type="Google" id="ProtNLM"/>
    </source>
</evidence>
<dbReference type="EMBL" id="KV892068">
    <property type="protein sequence ID" value="OON21593.1"/>
    <property type="molecule type" value="Genomic_DNA"/>
</dbReference>
<protein>
    <recommendedName>
        <fullName evidence="3">Protein kinase domain-containing protein</fullName>
    </recommendedName>
</protein>
<dbReference type="Proteomes" id="UP000243686">
    <property type="component" value="Unassembled WGS sequence"/>
</dbReference>
<evidence type="ECO:0000313" key="2">
    <source>
        <dbReference type="Proteomes" id="UP000243686"/>
    </source>
</evidence>
<keyword evidence="2" id="KW-1185">Reference proteome</keyword>